<sequence length="185" mass="21337">VPFLTQERAALDFYMKCIHVGITMRDTKYWKHDTFKALTDGSELTLAPNQIPAERLERVAQTLNEFKYLFTEQPTQCTTATIRHKIVLREHRTIHERPYPTTPEKKKLIATQVQEMLSLGVMKPCTSEYCSPPVIVEREGKKPRFCIDYRSLNALTVEEPTVLPKISETLKDFGTATCFTTLDLR</sequence>
<organism evidence="1">
    <name type="scientific">Anoplophora glabripennis</name>
    <name type="common">Asian longhorn beetle</name>
    <name type="synonym">Anoplophora nobilis</name>
    <dbReference type="NCBI Taxonomy" id="217634"/>
    <lineage>
        <taxon>Eukaryota</taxon>
        <taxon>Metazoa</taxon>
        <taxon>Ecdysozoa</taxon>
        <taxon>Arthropoda</taxon>
        <taxon>Hexapoda</taxon>
        <taxon>Insecta</taxon>
        <taxon>Pterygota</taxon>
        <taxon>Neoptera</taxon>
        <taxon>Endopterygota</taxon>
        <taxon>Coleoptera</taxon>
        <taxon>Polyphaga</taxon>
        <taxon>Cucujiformia</taxon>
        <taxon>Chrysomeloidea</taxon>
        <taxon>Cerambycidae</taxon>
        <taxon>Lamiinae</taxon>
        <taxon>Lamiini</taxon>
        <taxon>Anoplophora</taxon>
    </lineage>
</organism>
<dbReference type="PANTHER" id="PTHR24559:SF454">
    <property type="entry name" value="RIBONUCLEASE H"/>
    <property type="match status" value="1"/>
</dbReference>
<dbReference type="EMBL" id="GALX01008570">
    <property type="protein sequence ID" value="JAB59896.1"/>
    <property type="molecule type" value="Transcribed_RNA"/>
</dbReference>
<protein>
    <submittedName>
        <fullName evidence="1">Retrovirus-related Pol polyprotein</fullName>
    </submittedName>
</protein>
<name>V5I696_ANOGL</name>
<dbReference type="Gene3D" id="3.30.70.270">
    <property type="match status" value="1"/>
</dbReference>
<dbReference type="AlphaFoldDB" id="V5I696"/>
<feature type="non-terminal residue" evidence="1">
    <location>
        <position position="185"/>
    </location>
</feature>
<dbReference type="PANTHER" id="PTHR24559">
    <property type="entry name" value="TRANSPOSON TY3-I GAG-POL POLYPROTEIN"/>
    <property type="match status" value="1"/>
</dbReference>
<dbReference type="InterPro" id="IPR043502">
    <property type="entry name" value="DNA/RNA_pol_sf"/>
</dbReference>
<dbReference type="InterPro" id="IPR043128">
    <property type="entry name" value="Rev_trsase/Diguanyl_cyclase"/>
</dbReference>
<dbReference type="GO" id="GO:0071897">
    <property type="term" value="P:DNA biosynthetic process"/>
    <property type="evidence" value="ECO:0007669"/>
    <property type="project" value="UniProtKB-ARBA"/>
</dbReference>
<dbReference type="InterPro" id="IPR053134">
    <property type="entry name" value="RNA-dir_DNA_polymerase"/>
</dbReference>
<proteinExistence type="predicted"/>
<evidence type="ECO:0000313" key="1">
    <source>
        <dbReference type="EMBL" id="JAB59896.1"/>
    </source>
</evidence>
<reference evidence="1" key="1">
    <citation type="submission" date="2013-07" db="EMBL/GenBank/DDBJ databases">
        <title>Midgut Transcriptome Profiling of Anoplphora glabripennis, a Lignocellulose Degrading, Wood-Boring Cerambycid.</title>
        <authorList>
            <person name="Scully E.D."/>
            <person name="Hoover K."/>
            <person name="Carlson J.E."/>
            <person name="Tien M."/>
            <person name="Geib S.M."/>
        </authorList>
    </citation>
    <scope>NUCLEOTIDE SEQUENCE</scope>
</reference>
<gene>
    <name evidence="1" type="primary">POL2</name>
</gene>
<feature type="non-terminal residue" evidence="1">
    <location>
        <position position="1"/>
    </location>
</feature>
<dbReference type="Gene3D" id="3.10.10.10">
    <property type="entry name" value="HIV Type 1 Reverse Transcriptase, subunit A, domain 1"/>
    <property type="match status" value="1"/>
</dbReference>
<accession>V5I696</accession>
<dbReference type="SUPFAM" id="SSF56672">
    <property type="entry name" value="DNA/RNA polymerases"/>
    <property type="match status" value="1"/>
</dbReference>